<dbReference type="Gene3D" id="3.40.50.300">
    <property type="entry name" value="P-loop containing nucleotide triphosphate hydrolases"/>
    <property type="match status" value="1"/>
</dbReference>
<dbReference type="SUPFAM" id="SSF52540">
    <property type="entry name" value="P-loop containing nucleoside triphosphate hydrolases"/>
    <property type="match status" value="1"/>
</dbReference>
<keyword evidence="2" id="KW-1185">Reference proteome</keyword>
<evidence type="ECO:0000313" key="2">
    <source>
        <dbReference type="Proteomes" id="UP000750711"/>
    </source>
</evidence>
<protein>
    <submittedName>
        <fullName evidence="1">Uncharacterized protein</fullName>
    </submittedName>
</protein>
<dbReference type="Proteomes" id="UP000750711">
    <property type="component" value="Unassembled WGS sequence"/>
</dbReference>
<sequence>MLNGFGKLRLRSVVAPQMPKTERHRLYVEMNKEQHVLYQQFLDDGYVWNEETGTMHVASTSMERVLFFRKLLVTPKLIDPSYGVGAAIEGLGDEFEELEGDARHIVVFTPFIDAIPVISEYLRGRGAKAVFTLQGGVEPDDLRFRIQEWKKLR</sequence>
<feature type="non-terminal residue" evidence="1">
    <location>
        <position position="153"/>
    </location>
</feature>
<gene>
    <name evidence="1" type="ORF">GP486_008925</name>
</gene>
<accession>A0A9P8KZL9</accession>
<name>A0A9P8KZL9_9PEZI</name>
<reference evidence="1" key="1">
    <citation type="submission" date="2021-03" db="EMBL/GenBank/DDBJ databases">
        <title>Comparative genomics and phylogenomic investigation of the class Geoglossomycetes provide insights into ecological specialization and systematics.</title>
        <authorList>
            <person name="Melie T."/>
            <person name="Pirro S."/>
            <person name="Miller A.N."/>
            <person name="Quandt A."/>
        </authorList>
    </citation>
    <scope>NUCLEOTIDE SEQUENCE</scope>
    <source>
        <strain evidence="1">CAQ_001_2017</strain>
    </source>
</reference>
<comment type="caution">
    <text evidence="1">The sequence shown here is derived from an EMBL/GenBank/DDBJ whole genome shotgun (WGS) entry which is preliminary data.</text>
</comment>
<dbReference type="EMBL" id="JAGHQM010004481">
    <property type="protein sequence ID" value="KAH0534209.1"/>
    <property type="molecule type" value="Genomic_DNA"/>
</dbReference>
<dbReference type="AlphaFoldDB" id="A0A9P8KZL9"/>
<dbReference type="InterPro" id="IPR027417">
    <property type="entry name" value="P-loop_NTPase"/>
</dbReference>
<organism evidence="1 2">
    <name type="scientific">Trichoglossum hirsutum</name>
    <dbReference type="NCBI Taxonomy" id="265104"/>
    <lineage>
        <taxon>Eukaryota</taxon>
        <taxon>Fungi</taxon>
        <taxon>Dikarya</taxon>
        <taxon>Ascomycota</taxon>
        <taxon>Pezizomycotina</taxon>
        <taxon>Geoglossomycetes</taxon>
        <taxon>Geoglossales</taxon>
        <taxon>Geoglossaceae</taxon>
        <taxon>Trichoglossum</taxon>
    </lineage>
</organism>
<proteinExistence type="predicted"/>
<evidence type="ECO:0000313" key="1">
    <source>
        <dbReference type="EMBL" id="KAH0534209.1"/>
    </source>
</evidence>